<name>A0A4R4DWI1_9BACT</name>
<protein>
    <submittedName>
        <fullName evidence="2">Phosphatase PAP2 family protein</fullName>
    </submittedName>
</protein>
<dbReference type="RefSeq" id="WP_131853721.1">
    <property type="nucleotide sequence ID" value="NZ_SKFH01000040.1"/>
</dbReference>
<gene>
    <name evidence="2" type="ORF">E0486_16290</name>
</gene>
<evidence type="ECO:0000313" key="3">
    <source>
        <dbReference type="Proteomes" id="UP000295164"/>
    </source>
</evidence>
<dbReference type="InterPro" id="IPR052559">
    <property type="entry name" value="V-haloperoxidase"/>
</dbReference>
<feature type="signal peptide" evidence="1">
    <location>
        <begin position="1"/>
        <end position="20"/>
    </location>
</feature>
<organism evidence="2 3">
    <name type="scientific">Flaviaesturariibacter aridisoli</name>
    <dbReference type="NCBI Taxonomy" id="2545761"/>
    <lineage>
        <taxon>Bacteria</taxon>
        <taxon>Pseudomonadati</taxon>
        <taxon>Bacteroidota</taxon>
        <taxon>Chitinophagia</taxon>
        <taxon>Chitinophagales</taxon>
        <taxon>Chitinophagaceae</taxon>
        <taxon>Flaviaestuariibacter</taxon>
    </lineage>
</organism>
<dbReference type="AlphaFoldDB" id="A0A4R4DWI1"/>
<dbReference type="OrthoDB" id="7793240at2"/>
<dbReference type="EMBL" id="SKFH01000040">
    <property type="protein sequence ID" value="TCZ67046.1"/>
    <property type="molecule type" value="Genomic_DNA"/>
</dbReference>
<dbReference type="SUPFAM" id="SSF48317">
    <property type="entry name" value="Acid phosphatase/Vanadium-dependent haloperoxidase"/>
    <property type="match status" value="2"/>
</dbReference>
<keyword evidence="3" id="KW-1185">Reference proteome</keyword>
<dbReference type="PANTHER" id="PTHR34599:SF1">
    <property type="entry name" value="PHOSPHATIDIC ACID PHOSPHATASE TYPE 2_HALOPEROXIDASE DOMAIN-CONTAINING PROTEIN"/>
    <property type="match status" value="1"/>
</dbReference>
<dbReference type="InterPro" id="IPR036938">
    <property type="entry name" value="PAP2/HPO_sf"/>
</dbReference>
<sequence length="439" mass="48572">MKLVVSLLVLFSLLATAVWAQSGRSAGQWKTWHIPSGASFRLPPPPDHRAELATVLQQQAALDSNARRDITFWNAGAPGYRWQELMGKLWTVDTTTKGVLANMLLATAIYDATVAAWNTKYAYKSLRPFETDKRVRALAPVTAAPAYPCEHAVAAGVAQTIIAHFYPRLADSAQHMAQRQMAARVAAGLAWPSDTRAGFALGQRVAEAAIARTRDFVPAAAWDGKRPDGPGVWQGKPMFPMAGKNRTMVLDSASEYRPGPPPDFTRDMAELKSYKQTFSSKANAFYFATQNFGGDLLFQKLFEYNEMQDPPLAARAIAAVAVASYDCFVACWDAKYTYWAQRPNQYDTTYQSLLPTPPFPGYPSGHAVMCGMMEELYSYLFPYDRPLFLKKAKDGAESRFQAGIHFRSDNDAGLDLGRKVAARVVQRLRQDGADSAGRW</sequence>
<dbReference type="Gene3D" id="1.10.606.20">
    <property type="match status" value="2"/>
</dbReference>
<dbReference type="Proteomes" id="UP000295164">
    <property type="component" value="Unassembled WGS sequence"/>
</dbReference>
<evidence type="ECO:0000256" key="1">
    <source>
        <dbReference type="SAM" id="SignalP"/>
    </source>
</evidence>
<feature type="chain" id="PRO_5020437481" evidence="1">
    <location>
        <begin position="21"/>
        <end position="439"/>
    </location>
</feature>
<keyword evidence="1" id="KW-0732">Signal</keyword>
<dbReference type="PANTHER" id="PTHR34599">
    <property type="entry name" value="PEROXIDASE-RELATED"/>
    <property type="match status" value="1"/>
</dbReference>
<reference evidence="2 3" key="1">
    <citation type="submission" date="2019-03" db="EMBL/GenBank/DDBJ databases">
        <authorList>
            <person name="Kim M.K.M."/>
        </authorList>
    </citation>
    <scope>NUCLEOTIDE SEQUENCE [LARGE SCALE GENOMIC DNA]</scope>
    <source>
        <strain evidence="2 3">17J68-15</strain>
    </source>
</reference>
<proteinExistence type="predicted"/>
<comment type="caution">
    <text evidence="2">The sequence shown here is derived from an EMBL/GenBank/DDBJ whole genome shotgun (WGS) entry which is preliminary data.</text>
</comment>
<evidence type="ECO:0000313" key="2">
    <source>
        <dbReference type="EMBL" id="TCZ67046.1"/>
    </source>
</evidence>
<accession>A0A4R4DWI1</accession>